<dbReference type="InterPro" id="IPR003439">
    <property type="entry name" value="ABC_transporter-like_ATP-bd"/>
</dbReference>
<evidence type="ECO:0000259" key="4">
    <source>
        <dbReference type="Pfam" id="PF00005"/>
    </source>
</evidence>
<dbReference type="InterPro" id="IPR050763">
    <property type="entry name" value="ABC_transporter_ATP-binding"/>
</dbReference>
<keyword evidence="2" id="KW-0547">Nucleotide-binding</keyword>
<dbReference type="InterPro" id="IPR027417">
    <property type="entry name" value="P-loop_NTPase"/>
</dbReference>
<evidence type="ECO:0000256" key="2">
    <source>
        <dbReference type="ARBA" id="ARBA00022741"/>
    </source>
</evidence>
<dbReference type="PANTHER" id="PTHR42711:SF18">
    <property type="entry name" value="ABC TRANSPORTER, ATP-BINDING PROTEIN"/>
    <property type="match status" value="1"/>
</dbReference>
<dbReference type="SUPFAM" id="SSF52540">
    <property type="entry name" value="P-loop containing nucleoside triphosphate hydrolases"/>
    <property type="match status" value="1"/>
</dbReference>
<proteinExistence type="predicted"/>
<evidence type="ECO:0000256" key="1">
    <source>
        <dbReference type="ARBA" id="ARBA00022448"/>
    </source>
</evidence>
<protein>
    <recommendedName>
        <fullName evidence="4">ABC transporter domain-containing protein</fullName>
    </recommendedName>
</protein>
<dbReference type="PANTHER" id="PTHR42711">
    <property type="entry name" value="ABC TRANSPORTER ATP-BINDING PROTEIN"/>
    <property type="match status" value="1"/>
</dbReference>
<name>A0A0F9A459_9ZZZZ</name>
<reference evidence="5" key="1">
    <citation type="journal article" date="2015" name="Nature">
        <title>Complex archaea that bridge the gap between prokaryotes and eukaryotes.</title>
        <authorList>
            <person name="Spang A."/>
            <person name="Saw J.H."/>
            <person name="Jorgensen S.L."/>
            <person name="Zaremba-Niedzwiedzka K."/>
            <person name="Martijn J."/>
            <person name="Lind A.E."/>
            <person name="van Eijk R."/>
            <person name="Schleper C."/>
            <person name="Guy L."/>
            <person name="Ettema T.J."/>
        </authorList>
    </citation>
    <scope>NUCLEOTIDE SEQUENCE</scope>
</reference>
<dbReference type="GO" id="GO:0016887">
    <property type="term" value="F:ATP hydrolysis activity"/>
    <property type="evidence" value="ECO:0007669"/>
    <property type="project" value="InterPro"/>
</dbReference>
<dbReference type="EMBL" id="LAZR01056815">
    <property type="protein sequence ID" value="KKK73369.1"/>
    <property type="molecule type" value="Genomic_DNA"/>
</dbReference>
<gene>
    <name evidence="5" type="ORF">LCGC14_2894530</name>
</gene>
<sequence length="96" mass="10514">MELAIETTELKKYFNDIHAVDGLNLKIQKGSLYGILGPNGAGKSTTIRMLSTVLHPTSGHAKILGFDLKKDAHEIKKFSAISKSLSSILTILYRSK</sequence>
<comment type="caution">
    <text evidence="5">The sequence shown here is derived from an EMBL/GenBank/DDBJ whole genome shotgun (WGS) entry which is preliminary data.</text>
</comment>
<organism evidence="5">
    <name type="scientific">marine sediment metagenome</name>
    <dbReference type="NCBI Taxonomy" id="412755"/>
    <lineage>
        <taxon>unclassified sequences</taxon>
        <taxon>metagenomes</taxon>
        <taxon>ecological metagenomes</taxon>
    </lineage>
</organism>
<keyword evidence="3" id="KW-0067">ATP-binding</keyword>
<evidence type="ECO:0000313" key="5">
    <source>
        <dbReference type="EMBL" id="KKK73369.1"/>
    </source>
</evidence>
<dbReference type="AlphaFoldDB" id="A0A0F9A459"/>
<dbReference type="GO" id="GO:0005524">
    <property type="term" value="F:ATP binding"/>
    <property type="evidence" value="ECO:0007669"/>
    <property type="project" value="UniProtKB-KW"/>
</dbReference>
<keyword evidence="1" id="KW-0813">Transport</keyword>
<feature type="domain" description="ABC transporter" evidence="4">
    <location>
        <begin position="21"/>
        <end position="75"/>
    </location>
</feature>
<dbReference type="Gene3D" id="3.40.50.300">
    <property type="entry name" value="P-loop containing nucleotide triphosphate hydrolases"/>
    <property type="match status" value="1"/>
</dbReference>
<dbReference type="Pfam" id="PF00005">
    <property type="entry name" value="ABC_tran"/>
    <property type="match status" value="1"/>
</dbReference>
<evidence type="ECO:0000256" key="3">
    <source>
        <dbReference type="ARBA" id="ARBA00022840"/>
    </source>
</evidence>
<feature type="non-terminal residue" evidence="5">
    <location>
        <position position="96"/>
    </location>
</feature>
<accession>A0A0F9A459</accession>